<reference evidence="2" key="1">
    <citation type="submission" date="2022-03" db="EMBL/GenBank/DDBJ databases">
        <title>A functionally conserved STORR gene fusion in Papaver species that diverged 16.8 million years ago.</title>
        <authorList>
            <person name="Catania T."/>
        </authorList>
    </citation>
    <scope>NUCLEOTIDE SEQUENCE</scope>
    <source>
        <strain evidence="2">S-191538</strain>
    </source>
</reference>
<sequence>MAKVSFLVVGFFFALLMVHQSAYVSGGGGGGYGYYDYGCSPVVTTGLYSCDSCDAFCEERQFSGSECGAHPDGAYLCTCCAN</sequence>
<dbReference type="Proteomes" id="UP001177140">
    <property type="component" value="Unassembled WGS sequence"/>
</dbReference>
<evidence type="ECO:0000313" key="2">
    <source>
        <dbReference type="EMBL" id="MCL7042012.1"/>
    </source>
</evidence>
<keyword evidence="3" id="KW-1185">Reference proteome</keyword>
<name>A0AA42AUX0_PAPNU</name>
<gene>
    <name evidence="2" type="ORF">MKW94_000178</name>
</gene>
<protein>
    <submittedName>
        <fullName evidence="2">Uncharacterized protein</fullName>
    </submittedName>
</protein>
<organism evidence="2 3">
    <name type="scientific">Papaver nudicaule</name>
    <name type="common">Iceland poppy</name>
    <dbReference type="NCBI Taxonomy" id="74823"/>
    <lineage>
        <taxon>Eukaryota</taxon>
        <taxon>Viridiplantae</taxon>
        <taxon>Streptophyta</taxon>
        <taxon>Embryophyta</taxon>
        <taxon>Tracheophyta</taxon>
        <taxon>Spermatophyta</taxon>
        <taxon>Magnoliopsida</taxon>
        <taxon>Ranunculales</taxon>
        <taxon>Papaveraceae</taxon>
        <taxon>Papaveroideae</taxon>
        <taxon>Papaver</taxon>
    </lineage>
</organism>
<proteinExistence type="predicted"/>
<dbReference type="AlphaFoldDB" id="A0AA42AUX0"/>
<feature type="signal peptide" evidence="1">
    <location>
        <begin position="1"/>
        <end position="21"/>
    </location>
</feature>
<evidence type="ECO:0000256" key="1">
    <source>
        <dbReference type="SAM" id="SignalP"/>
    </source>
</evidence>
<dbReference type="EMBL" id="JAJJMA010230188">
    <property type="protein sequence ID" value="MCL7042012.1"/>
    <property type="molecule type" value="Genomic_DNA"/>
</dbReference>
<accession>A0AA42AUX0</accession>
<keyword evidence="1" id="KW-0732">Signal</keyword>
<feature type="chain" id="PRO_5041420050" evidence="1">
    <location>
        <begin position="22"/>
        <end position="82"/>
    </location>
</feature>
<evidence type="ECO:0000313" key="3">
    <source>
        <dbReference type="Proteomes" id="UP001177140"/>
    </source>
</evidence>
<comment type="caution">
    <text evidence="2">The sequence shown here is derived from an EMBL/GenBank/DDBJ whole genome shotgun (WGS) entry which is preliminary data.</text>
</comment>